<dbReference type="GeneTree" id="ENSGT00950000183126"/>
<dbReference type="PROSITE" id="PS00652">
    <property type="entry name" value="TNFR_NGFR_1"/>
    <property type="match status" value="1"/>
</dbReference>
<dbReference type="SUPFAM" id="SSF57586">
    <property type="entry name" value="TNF receptor-like"/>
    <property type="match status" value="2"/>
</dbReference>
<dbReference type="GO" id="GO:0006915">
    <property type="term" value="P:apoptotic process"/>
    <property type="evidence" value="ECO:0007669"/>
    <property type="project" value="InterPro"/>
</dbReference>
<dbReference type="Pfam" id="PF00020">
    <property type="entry name" value="TNFR_c6"/>
    <property type="match status" value="2"/>
</dbReference>
<feature type="repeat" description="TNFR-Cys" evidence="1">
    <location>
        <begin position="57"/>
        <end position="99"/>
    </location>
</feature>
<dbReference type="GO" id="GO:0006955">
    <property type="term" value="P:immune response"/>
    <property type="evidence" value="ECO:0007669"/>
    <property type="project" value="InterPro"/>
</dbReference>
<dbReference type="FunFam" id="2.10.50.10:FF:000007">
    <property type="entry name" value="TNF receptor superfamily member 14"/>
    <property type="match status" value="1"/>
</dbReference>
<feature type="chain" id="PRO_5034235604" description="TNFR-Cys domain-containing protein" evidence="2">
    <location>
        <begin position="22"/>
        <end position="142"/>
    </location>
</feature>
<keyword evidence="2" id="KW-0732">Signal</keyword>
<dbReference type="PROSITE" id="PS50050">
    <property type="entry name" value="TNFR_NGFR_2"/>
    <property type="match status" value="2"/>
</dbReference>
<dbReference type="SMART" id="SM00208">
    <property type="entry name" value="TNFR"/>
    <property type="match status" value="2"/>
</dbReference>
<evidence type="ECO:0000313" key="4">
    <source>
        <dbReference type="Ensembl" id="ENSLLTP00000016138.1"/>
    </source>
</evidence>
<evidence type="ECO:0000313" key="5">
    <source>
        <dbReference type="Proteomes" id="UP000694406"/>
    </source>
</evidence>
<dbReference type="GO" id="GO:0009897">
    <property type="term" value="C:external side of plasma membrane"/>
    <property type="evidence" value="ECO:0007669"/>
    <property type="project" value="TreeGrafter"/>
</dbReference>
<feature type="domain" description="TNFR-Cys" evidence="3">
    <location>
        <begin position="57"/>
        <end position="99"/>
    </location>
</feature>
<dbReference type="Gene3D" id="2.10.50.10">
    <property type="entry name" value="Tumor Necrosis Factor Receptor, subunit A, domain 2"/>
    <property type="match status" value="2"/>
</dbReference>
<feature type="domain" description="TNFR-Cys" evidence="3">
    <location>
        <begin position="21"/>
        <end position="55"/>
    </location>
</feature>
<dbReference type="GO" id="GO:0050830">
    <property type="term" value="P:defense response to Gram-positive bacterium"/>
    <property type="evidence" value="ECO:0007669"/>
    <property type="project" value="TreeGrafter"/>
</dbReference>
<dbReference type="AlphaFoldDB" id="A0A8C5WVH6"/>
<dbReference type="GO" id="GO:0004888">
    <property type="term" value="F:transmembrane signaling receptor activity"/>
    <property type="evidence" value="ECO:0007669"/>
    <property type="project" value="InterPro"/>
</dbReference>
<evidence type="ECO:0000256" key="2">
    <source>
        <dbReference type="SAM" id="SignalP"/>
    </source>
</evidence>
<dbReference type="InterPro" id="IPR008063">
    <property type="entry name" value="Fas_rcpt"/>
</dbReference>
<dbReference type="PANTHER" id="PTHR46838">
    <property type="entry name" value="TUMOR NECROSIS FACTOR RECEPTOR SUPERFAMILY MEMBER 14"/>
    <property type="match status" value="1"/>
</dbReference>
<dbReference type="GO" id="GO:0050829">
    <property type="term" value="P:defense response to Gram-negative bacterium"/>
    <property type="evidence" value="ECO:0007669"/>
    <property type="project" value="TreeGrafter"/>
</dbReference>
<proteinExistence type="predicted"/>
<dbReference type="PRINTS" id="PR01680">
    <property type="entry name" value="TNFACTORR6"/>
</dbReference>
<name>A0A8C5WVH6_LATLA</name>
<dbReference type="GO" id="GO:0007165">
    <property type="term" value="P:signal transduction"/>
    <property type="evidence" value="ECO:0007669"/>
    <property type="project" value="InterPro"/>
</dbReference>
<feature type="disulfide bond" evidence="1">
    <location>
        <begin position="58"/>
        <end position="73"/>
    </location>
</feature>
<sequence length="142" mass="15959">MSLVLHVALVIHLVLLRDAFSCESWEYSIKGECCPKCSEGRRVLTHCTTATNTVCVSCEPGWFTEHPNGLTMCLKCRECSPGNHMKVKERCHYTKNTKCTCQLGFFCFHQAEMDSCDVCMSHAISPPGFRVTRAGKNPLPKR</sequence>
<dbReference type="Ensembl" id="ENSLLTT00000016752.1">
    <property type="protein sequence ID" value="ENSLLTP00000016138.1"/>
    <property type="gene ID" value="ENSLLTG00000012344.1"/>
</dbReference>
<evidence type="ECO:0000259" key="3">
    <source>
        <dbReference type="PROSITE" id="PS50050"/>
    </source>
</evidence>
<feature type="disulfide bond" evidence="1">
    <location>
        <begin position="37"/>
        <end position="55"/>
    </location>
</feature>
<protein>
    <recommendedName>
        <fullName evidence="3">TNFR-Cys domain-containing protein</fullName>
    </recommendedName>
</protein>
<accession>A0A8C5WVH6</accession>
<dbReference type="GO" id="GO:0002720">
    <property type="term" value="P:positive regulation of cytokine production involved in immune response"/>
    <property type="evidence" value="ECO:0007669"/>
    <property type="project" value="TreeGrafter"/>
</dbReference>
<organism evidence="4 5">
    <name type="scientific">Laticauda laticaudata</name>
    <name type="common">Blue-ringed sea krait</name>
    <name type="synonym">Blue-lipped sea krait</name>
    <dbReference type="NCBI Taxonomy" id="8630"/>
    <lineage>
        <taxon>Eukaryota</taxon>
        <taxon>Metazoa</taxon>
        <taxon>Chordata</taxon>
        <taxon>Craniata</taxon>
        <taxon>Vertebrata</taxon>
        <taxon>Euteleostomi</taxon>
        <taxon>Lepidosauria</taxon>
        <taxon>Squamata</taxon>
        <taxon>Bifurcata</taxon>
        <taxon>Unidentata</taxon>
        <taxon>Episquamata</taxon>
        <taxon>Toxicofera</taxon>
        <taxon>Serpentes</taxon>
        <taxon>Colubroidea</taxon>
        <taxon>Elapidae</taxon>
        <taxon>Laticaudinae</taxon>
        <taxon>Laticauda</taxon>
    </lineage>
</organism>
<dbReference type="Proteomes" id="UP000694406">
    <property type="component" value="Unplaced"/>
</dbReference>
<dbReference type="GO" id="GO:2000406">
    <property type="term" value="P:positive regulation of T cell migration"/>
    <property type="evidence" value="ECO:0007669"/>
    <property type="project" value="TreeGrafter"/>
</dbReference>
<feature type="repeat" description="TNFR-Cys" evidence="1">
    <location>
        <begin position="21"/>
        <end position="55"/>
    </location>
</feature>
<keyword evidence="1" id="KW-1015">Disulfide bond</keyword>
<feature type="signal peptide" evidence="2">
    <location>
        <begin position="1"/>
        <end position="21"/>
    </location>
</feature>
<feature type="disulfide bond" evidence="1">
    <location>
        <begin position="34"/>
        <end position="47"/>
    </location>
</feature>
<evidence type="ECO:0000256" key="1">
    <source>
        <dbReference type="PROSITE-ProRule" id="PRU00206"/>
    </source>
</evidence>
<reference evidence="4" key="2">
    <citation type="submission" date="2025-09" db="UniProtKB">
        <authorList>
            <consortium name="Ensembl"/>
        </authorList>
    </citation>
    <scope>IDENTIFICATION</scope>
</reference>
<dbReference type="InterPro" id="IPR001368">
    <property type="entry name" value="TNFR/NGFR_Cys_rich_reg"/>
</dbReference>
<comment type="caution">
    <text evidence="1">Lacks conserved residue(s) required for the propagation of feature annotation.</text>
</comment>
<dbReference type="PANTHER" id="PTHR46838:SF1">
    <property type="entry name" value="TUMOR NECROSIS FACTOR RECEPTOR SUPERFAMILY MEMBER 14"/>
    <property type="match status" value="1"/>
</dbReference>
<dbReference type="GO" id="GO:0046642">
    <property type="term" value="P:negative regulation of alpha-beta T cell proliferation"/>
    <property type="evidence" value="ECO:0007669"/>
    <property type="project" value="TreeGrafter"/>
</dbReference>
<keyword evidence="5" id="KW-1185">Reference proteome</keyword>
<reference evidence="4" key="1">
    <citation type="submission" date="2025-08" db="UniProtKB">
        <authorList>
            <consortium name="Ensembl"/>
        </authorList>
    </citation>
    <scope>IDENTIFICATION</scope>
</reference>